<sequence length="164" mass="16958">MTTAPPTTALTADQQRVAARFVYGLTNKAIAQKVCLSVGGVASHLCAARKKMGCPGCSRSVLVHTLLAAREVPPPVSNGPVPVFTEHELTVIRAIAEHSRNADIGNAIGVPADDVRAEVDAVVAQGKASNAAHLVGLAHAWGILGRVSGSQPATVITTMEEPVR</sequence>
<dbReference type="Gene3D" id="1.10.10.10">
    <property type="entry name" value="Winged helix-like DNA-binding domain superfamily/Winged helix DNA-binding domain"/>
    <property type="match status" value="1"/>
</dbReference>
<name>A0ABX6A6R9_STRVD</name>
<keyword evidence="3" id="KW-1185">Reference proteome</keyword>
<dbReference type="EMBL" id="CP023700">
    <property type="protein sequence ID" value="QEU83427.1"/>
    <property type="molecule type" value="Genomic_DNA"/>
</dbReference>
<proteinExistence type="predicted"/>
<dbReference type="SMART" id="SM00421">
    <property type="entry name" value="HTH_LUXR"/>
    <property type="match status" value="1"/>
</dbReference>
<reference evidence="2 3" key="1">
    <citation type="submission" date="2017-09" db="EMBL/GenBank/DDBJ databases">
        <authorList>
            <person name="Lee N."/>
            <person name="Cho B.-K."/>
        </authorList>
    </citation>
    <scope>NUCLEOTIDE SEQUENCE [LARGE SCALE GENOMIC DNA]</scope>
    <source>
        <strain evidence="2 3">ATCC 39115</strain>
    </source>
</reference>
<evidence type="ECO:0000313" key="2">
    <source>
        <dbReference type="EMBL" id="QEU83427.1"/>
    </source>
</evidence>
<organism evidence="2 3">
    <name type="scientific">Streptomyces viridosporus T7A</name>
    <dbReference type="NCBI Taxonomy" id="665577"/>
    <lineage>
        <taxon>Bacteria</taxon>
        <taxon>Bacillati</taxon>
        <taxon>Actinomycetota</taxon>
        <taxon>Actinomycetes</taxon>
        <taxon>Kitasatosporales</taxon>
        <taxon>Streptomycetaceae</taxon>
        <taxon>Streptomyces</taxon>
    </lineage>
</organism>
<evidence type="ECO:0000259" key="1">
    <source>
        <dbReference type="SMART" id="SM00421"/>
    </source>
</evidence>
<dbReference type="InterPro" id="IPR000792">
    <property type="entry name" value="Tscrpt_reg_LuxR_C"/>
</dbReference>
<dbReference type="InterPro" id="IPR036388">
    <property type="entry name" value="WH-like_DNA-bd_sf"/>
</dbReference>
<dbReference type="SUPFAM" id="SSF46894">
    <property type="entry name" value="C-terminal effector domain of the bipartite response regulators"/>
    <property type="match status" value="2"/>
</dbReference>
<evidence type="ECO:0000313" key="3">
    <source>
        <dbReference type="Proteomes" id="UP000327143"/>
    </source>
</evidence>
<dbReference type="InterPro" id="IPR016032">
    <property type="entry name" value="Sig_transdc_resp-reg_C-effctor"/>
</dbReference>
<protein>
    <submittedName>
        <fullName evidence="2">Sigma-70 family RNA polymerase sigma factor</fullName>
    </submittedName>
</protein>
<dbReference type="RefSeq" id="WP_016828442.1">
    <property type="nucleotide sequence ID" value="NZ_CP023700.1"/>
</dbReference>
<feature type="domain" description="HTH luxR-type" evidence="1">
    <location>
        <begin position="7"/>
        <end position="66"/>
    </location>
</feature>
<dbReference type="Proteomes" id="UP000327143">
    <property type="component" value="Chromosome"/>
</dbReference>
<gene>
    <name evidence="2" type="ORF">CP969_00470</name>
</gene>
<accession>A0ABX6A6R9</accession>